<gene>
    <name evidence="1" type="ORF">Tci_356910</name>
</gene>
<name>A0A699HAR2_TANCI</name>
<sequence>AENDKIKQHYKELYDSIKITRAKHIEQVTALTTKNVNLKAQILEKVDSVSKDQVKPKVFVRGKHAIDVEPIIPRLRNNRDAHLDYLRLLKESVETIRDIVEEAKVVAFVYRHSLTIHYFNPPIENSTLCVKKYHVSDLSFCAGSELGSELISLVDSELGSKLSSLAGSELGSKLSSLAGSELSLASYRPPMLDRTDFASWQQRIRLYCRGKENEELKGPYILGQNDLESILALHLKRRIDIWDNVKMLLEGSELTKEDCKSQLYDDFEHFQQHKGETIHDYYVWFAKLINDMRNIKMTMSRMQLNSKTLSPMDNLIENLTNILALLTQSYKTYLPQINNQLRTLSNPRNQTTIQDDRVVVQTAQGRQNRGQENNARGAGVAGYMGAQNRVGYANPGQASSKYFKDKMLLMQAQENGVALDEEQLLFIIGGQDNAVDEDVDEQPIKDLALNVDNVFLVDDCDAFDSDVDEAPTVQTLFMANLSSADPVYDESGPSYDLDVLSSNMASYDQYVKDNAVQVVQSDVSAVHNDVYMMILNDMHEPPANMSMSQHRPRKCDEIERKNLLIANDTLIANFLSKKVFYIATNSELNVSRLSEMYDSHTMVQACCLELKAERSKLKDKIQKDDHDIMETRSDADRTLDFRYLDFQITQLTEKVSVLQEQNKLFEVENAKVKQHYKELYDSIKITHSVTPKVLAPGMYAIDVEPIHHRLRNNREVHLDYLKHLKESVATLYEIVKEAKVERPLDRSVASAWLYTKHSQELLEYVIGTCPKDFNKRDKKQATTPLNRKKEVTFADQCATSNTHTQKHVEQHITQKTNV</sequence>
<feature type="non-terminal residue" evidence="1">
    <location>
        <position position="1"/>
    </location>
</feature>
<comment type="caution">
    <text evidence="1">The sequence shown here is derived from an EMBL/GenBank/DDBJ whole genome shotgun (WGS) entry which is preliminary data.</text>
</comment>
<reference evidence="1" key="1">
    <citation type="journal article" date="2019" name="Sci. Rep.">
        <title>Draft genome of Tanacetum cinerariifolium, the natural source of mosquito coil.</title>
        <authorList>
            <person name="Yamashiro T."/>
            <person name="Shiraishi A."/>
            <person name="Satake H."/>
            <person name="Nakayama K."/>
        </authorList>
    </citation>
    <scope>NUCLEOTIDE SEQUENCE</scope>
</reference>
<evidence type="ECO:0000313" key="1">
    <source>
        <dbReference type="EMBL" id="GEX84935.1"/>
    </source>
</evidence>
<protein>
    <recommendedName>
        <fullName evidence="2">Integrase, catalytic region, zinc finger, CCHC-type, peptidase aspartic, catalytic</fullName>
    </recommendedName>
</protein>
<organism evidence="1">
    <name type="scientific">Tanacetum cinerariifolium</name>
    <name type="common">Dalmatian daisy</name>
    <name type="synonym">Chrysanthemum cinerariifolium</name>
    <dbReference type="NCBI Taxonomy" id="118510"/>
    <lineage>
        <taxon>Eukaryota</taxon>
        <taxon>Viridiplantae</taxon>
        <taxon>Streptophyta</taxon>
        <taxon>Embryophyta</taxon>
        <taxon>Tracheophyta</taxon>
        <taxon>Spermatophyta</taxon>
        <taxon>Magnoliopsida</taxon>
        <taxon>eudicotyledons</taxon>
        <taxon>Gunneridae</taxon>
        <taxon>Pentapetalae</taxon>
        <taxon>asterids</taxon>
        <taxon>campanulids</taxon>
        <taxon>Asterales</taxon>
        <taxon>Asteraceae</taxon>
        <taxon>Asteroideae</taxon>
        <taxon>Anthemideae</taxon>
        <taxon>Anthemidinae</taxon>
        <taxon>Tanacetum</taxon>
    </lineage>
</organism>
<evidence type="ECO:0008006" key="2">
    <source>
        <dbReference type="Google" id="ProtNLM"/>
    </source>
</evidence>
<proteinExistence type="predicted"/>
<dbReference type="EMBL" id="BKCJ010134200">
    <property type="protein sequence ID" value="GEX84935.1"/>
    <property type="molecule type" value="Genomic_DNA"/>
</dbReference>
<dbReference type="AlphaFoldDB" id="A0A699HAR2"/>
<accession>A0A699HAR2</accession>